<name>A0A9P0ZX30_CUSEU</name>
<feature type="compositionally biased region" description="Basic and acidic residues" evidence="2">
    <location>
        <begin position="841"/>
        <end position="852"/>
    </location>
</feature>
<keyword evidence="5" id="KW-1185">Reference proteome</keyword>
<dbReference type="InterPro" id="IPR000719">
    <property type="entry name" value="Prot_kinase_dom"/>
</dbReference>
<feature type="domain" description="Protein kinase" evidence="3">
    <location>
        <begin position="46"/>
        <end position="403"/>
    </location>
</feature>
<dbReference type="GO" id="GO:0004672">
    <property type="term" value="F:protein kinase activity"/>
    <property type="evidence" value="ECO:0007669"/>
    <property type="project" value="InterPro"/>
</dbReference>
<sequence length="922" mass="105201">MSSRNVLITPETETRTRNKHSRLKSCIPYSVHLINHQMIDRMAADSGRRKYLVHYDSGLVFKILSEDPIGRDHDNIPVYKVAWSACEHNSGGGHERRLIEDEFLSVKRVNYSDSESVFPFAKLYGEIFRKNMAGIVLPCHHKYLMPVNAYFIDRETEDLCLVMPFCELGSLRSAMSCSKFRHGLPETCISVALRCVLKALKFLYRFRHFHMNVNAGHIYLKNGPRIFLGFAATLYEHGVCDAEGSSHSSLPVTQICDWAAAPEVYSVRNDDARYRHRYTDKSDVWLVGITALELAYGTIRVPNRVALERMIKEIIRTKRLPKKLVCGGIDDNREEAHEEKNDKGKKKVEEEGRGVRNNPHQHVDSEEIRASFSREFETMVADCFTWDPWKRPTANSLLNHDFFDKNGLTRSALKSHFQDVVIQMEEDILKKMNNPPPSPLHVAAPDFSNNDDDENDNNKSSDINMGFSNLDPQSTPRSMPESHMTTPGNPDGRSSPALTDVPLKLRFKRKLTYEDVDQETKKTKIQEKDSEETSSASPINPWMDIEDYYNDAYASSSPVPPPEYLVHNSSKMVFRIMSMDPIGISSLGKLPVYRVAYSECDLSSFYLRKFLYNEFALAIIVNSRRNQIGYKLLEYELRTKNKELLYQNENLMHVEDAFLDRDSRDYCIVMGHAGWGSLRSIMTEHFPNGLPESFITLILRSVLGAVCFLHEGSAIHGDISAGHVYVQSGPNIKVGFGATVYEHGVFNLECSSSSALPETCISRWAAAPEVYNHEGKNHGSTEESDVWLVGITALELAYGGLRVPNREALEVMVREIHENKRLPKRYPPVRQSLDQQQQLTREVEGKGKHIMIEEEDYGDGSSEERSFSREFEKIVAECLAWKPWERPTASALLNHEFFAEKGMEASELESHFEDVLMDRLRK</sequence>
<dbReference type="Proteomes" id="UP001152484">
    <property type="component" value="Unassembled WGS sequence"/>
</dbReference>
<proteinExistence type="inferred from homology"/>
<dbReference type="InterPro" id="IPR047173">
    <property type="entry name" value="STRAD_A/B-like"/>
</dbReference>
<dbReference type="PANTHER" id="PTHR48014:SF3">
    <property type="entry name" value="PROTEIN KINASE DOMAIN-CONTAINING PROTEIN"/>
    <property type="match status" value="1"/>
</dbReference>
<dbReference type="EMBL" id="CAMAPE010000075">
    <property type="protein sequence ID" value="CAH9118208.1"/>
    <property type="molecule type" value="Genomic_DNA"/>
</dbReference>
<evidence type="ECO:0000259" key="3">
    <source>
        <dbReference type="PROSITE" id="PS50011"/>
    </source>
</evidence>
<feature type="region of interest" description="Disordered" evidence="2">
    <location>
        <begin position="335"/>
        <end position="366"/>
    </location>
</feature>
<comment type="caution">
    <text evidence="4">The sequence shown here is derived from an EMBL/GenBank/DDBJ whole genome shotgun (WGS) entry which is preliminary data.</text>
</comment>
<gene>
    <name evidence="4" type="ORF">CEURO_LOCUS21848</name>
</gene>
<dbReference type="SMART" id="SM00220">
    <property type="entry name" value="S_TKc"/>
    <property type="match status" value="2"/>
</dbReference>
<feature type="compositionally biased region" description="Basic and acidic residues" evidence="2">
    <location>
        <begin position="335"/>
        <end position="354"/>
    </location>
</feature>
<dbReference type="PROSITE" id="PS50011">
    <property type="entry name" value="PROTEIN_KINASE_DOM"/>
    <property type="match status" value="2"/>
</dbReference>
<organism evidence="4 5">
    <name type="scientific">Cuscuta europaea</name>
    <name type="common">European dodder</name>
    <dbReference type="NCBI Taxonomy" id="41803"/>
    <lineage>
        <taxon>Eukaryota</taxon>
        <taxon>Viridiplantae</taxon>
        <taxon>Streptophyta</taxon>
        <taxon>Embryophyta</taxon>
        <taxon>Tracheophyta</taxon>
        <taxon>Spermatophyta</taxon>
        <taxon>Magnoliopsida</taxon>
        <taxon>eudicotyledons</taxon>
        <taxon>Gunneridae</taxon>
        <taxon>Pentapetalae</taxon>
        <taxon>asterids</taxon>
        <taxon>lamiids</taxon>
        <taxon>Solanales</taxon>
        <taxon>Convolvulaceae</taxon>
        <taxon>Cuscuteae</taxon>
        <taxon>Cuscuta</taxon>
        <taxon>Cuscuta subgen. Cuscuta</taxon>
    </lineage>
</organism>
<dbReference type="SUPFAM" id="SSF56112">
    <property type="entry name" value="Protein kinase-like (PK-like)"/>
    <property type="match status" value="2"/>
</dbReference>
<dbReference type="GO" id="GO:0043539">
    <property type="term" value="F:protein serine/threonine kinase activator activity"/>
    <property type="evidence" value="ECO:0007669"/>
    <property type="project" value="InterPro"/>
</dbReference>
<feature type="domain" description="Protein kinase" evidence="3">
    <location>
        <begin position="576"/>
        <end position="898"/>
    </location>
</feature>
<dbReference type="GO" id="GO:0005524">
    <property type="term" value="F:ATP binding"/>
    <property type="evidence" value="ECO:0007669"/>
    <property type="project" value="InterPro"/>
</dbReference>
<feature type="region of interest" description="Disordered" evidence="2">
    <location>
        <begin position="430"/>
        <end position="501"/>
    </location>
</feature>
<feature type="region of interest" description="Disordered" evidence="2">
    <location>
        <begin position="517"/>
        <end position="540"/>
    </location>
</feature>
<dbReference type="InterPro" id="IPR011009">
    <property type="entry name" value="Kinase-like_dom_sf"/>
</dbReference>
<dbReference type="PANTHER" id="PTHR48014">
    <property type="entry name" value="SERINE/THREONINE-PROTEIN KINASE FRAY2"/>
    <property type="match status" value="1"/>
</dbReference>
<protein>
    <recommendedName>
        <fullName evidence="3">Protein kinase domain-containing protein</fullName>
    </recommendedName>
</protein>
<evidence type="ECO:0000313" key="5">
    <source>
        <dbReference type="Proteomes" id="UP001152484"/>
    </source>
</evidence>
<feature type="region of interest" description="Disordered" evidence="2">
    <location>
        <begin position="837"/>
        <end position="863"/>
    </location>
</feature>
<dbReference type="AlphaFoldDB" id="A0A9P0ZX30"/>
<evidence type="ECO:0000256" key="1">
    <source>
        <dbReference type="ARBA" id="ARBA00008874"/>
    </source>
</evidence>
<dbReference type="OrthoDB" id="248923at2759"/>
<dbReference type="Gene3D" id="1.10.510.10">
    <property type="entry name" value="Transferase(Phosphotransferase) domain 1"/>
    <property type="match status" value="2"/>
</dbReference>
<accession>A0A9P0ZX30</accession>
<feature type="region of interest" description="Disordered" evidence="2">
    <location>
        <begin position="1"/>
        <end position="20"/>
    </location>
</feature>
<feature type="compositionally biased region" description="Basic and acidic residues" evidence="2">
    <location>
        <begin position="518"/>
        <end position="528"/>
    </location>
</feature>
<dbReference type="Pfam" id="PF00069">
    <property type="entry name" value="Pkinase"/>
    <property type="match status" value="2"/>
</dbReference>
<reference evidence="4" key="1">
    <citation type="submission" date="2022-07" db="EMBL/GenBank/DDBJ databases">
        <authorList>
            <person name="Macas J."/>
            <person name="Novak P."/>
            <person name="Neumann P."/>
        </authorList>
    </citation>
    <scope>NUCLEOTIDE SEQUENCE</scope>
</reference>
<feature type="compositionally biased region" description="Polar residues" evidence="2">
    <location>
        <begin position="466"/>
        <end position="488"/>
    </location>
</feature>
<evidence type="ECO:0000256" key="2">
    <source>
        <dbReference type="SAM" id="MobiDB-lite"/>
    </source>
</evidence>
<evidence type="ECO:0000313" key="4">
    <source>
        <dbReference type="EMBL" id="CAH9118208.1"/>
    </source>
</evidence>
<comment type="similarity">
    <text evidence="1">Belongs to the protein kinase superfamily. STE Ser/Thr protein kinase family. STE20 subfamily.</text>
</comment>